<dbReference type="AlphaFoldDB" id="G4QEV3"/>
<evidence type="ECO:0000256" key="11">
    <source>
        <dbReference type="ARBA" id="ARBA00022985"/>
    </source>
</evidence>
<dbReference type="Proteomes" id="UP000009282">
    <property type="component" value="Chromosome"/>
</dbReference>
<dbReference type="GO" id="GO:0005524">
    <property type="term" value="F:ATP binding"/>
    <property type="evidence" value="ECO:0007669"/>
    <property type="project" value="UniProtKB-UniRule"/>
</dbReference>
<dbReference type="GO" id="GO:0016773">
    <property type="term" value="F:phosphotransferase activity, alcohol group as acceptor"/>
    <property type="evidence" value="ECO:0007669"/>
    <property type="project" value="UniProtKB-UniRule"/>
</dbReference>
<dbReference type="OrthoDB" id="6854449at2"/>
<evidence type="ECO:0000256" key="12">
    <source>
        <dbReference type="ARBA" id="ARBA00023136"/>
    </source>
</evidence>
<evidence type="ECO:0000256" key="1">
    <source>
        <dbReference type="ARBA" id="ARBA00004515"/>
    </source>
</evidence>
<dbReference type="eggNOG" id="COG3642">
    <property type="taxonomic scope" value="Bacteria"/>
</dbReference>
<dbReference type="EC" id="2.7.1.166" evidence="4 15"/>
<keyword evidence="8 15" id="KW-0547">Nucleotide-binding</keyword>
<comment type="catalytic activity">
    <reaction evidence="14 15">
        <text>an alpha-Kdo-(2-&gt;6)-lipid IVA + ATP = a 4-O-phospho-alpha-Kdo-(2-&gt;6)-lipid IVA + ADP + H(+)</text>
        <dbReference type="Rhea" id="RHEA:74271"/>
        <dbReference type="ChEBI" id="CHEBI:15378"/>
        <dbReference type="ChEBI" id="CHEBI:30616"/>
        <dbReference type="ChEBI" id="CHEBI:176428"/>
        <dbReference type="ChEBI" id="CHEBI:193140"/>
        <dbReference type="ChEBI" id="CHEBI:456216"/>
        <dbReference type="EC" id="2.7.1.166"/>
    </reaction>
</comment>
<comment type="similarity">
    <text evidence="3 15">Belongs to the protein kinase superfamily. KdkA/RfaP family.</text>
</comment>
<dbReference type="GO" id="GO:0009244">
    <property type="term" value="P:lipopolysaccharide core region biosynthetic process"/>
    <property type="evidence" value="ECO:0007669"/>
    <property type="project" value="UniProtKB-UniRule"/>
</dbReference>
<evidence type="ECO:0000313" key="16">
    <source>
        <dbReference type="EMBL" id="AEP28216.1"/>
    </source>
</evidence>
<dbReference type="NCBIfam" id="NF002475">
    <property type="entry name" value="PRK01723.1"/>
    <property type="match status" value="1"/>
</dbReference>
<protein>
    <recommendedName>
        <fullName evidence="13 15">3-deoxy-D-manno-octulosonic acid kinase</fullName>
        <shortName evidence="15">Kdo kinase</shortName>
        <ecNumber evidence="4 15">2.7.1.166</ecNumber>
    </recommendedName>
</protein>
<keyword evidence="11 15" id="KW-0448">Lipopolysaccharide biosynthesis</keyword>
<keyword evidence="6 15" id="KW-0997">Cell inner membrane</keyword>
<keyword evidence="9 15" id="KW-0418">Kinase</keyword>
<evidence type="ECO:0000256" key="9">
    <source>
        <dbReference type="ARBA" id="ARBA00022777"/>
    </source>
</evidence>
<keyword evidence="5 15" id="KW-1003">Cell membrane</keyword>
<dbReference type="HAMAP" id="MF_00521">
    <property type="entry name" value="KDO_kinase"/>
    <property type="match status" value="1"/>
</dbReference>
<dbReference type="SUPFAM" id="SSF56112">
    <property type="entry name" value="Protein kinase-like (PK-like)"/>
    <property type="match status" value="1"/>
</dbReference>
<keyword evidence="10 15" id="KW-0067">ATP-binding</keyword>
<keyword evidence="7 15" id="KW-0808">Transferase</keyword>
<keyword evidence="17" id="KW-1185">Reference proteome</keyword>
<dbReference type="KEGG" id="gni:GNIT_0061"/>
<evidence type="ECO:0000256" key="15">
    <source>
        <dbReference type="HAMAP-Rule" id="MF_00521"/>
    </source>
</evidence>
<gene>
    <name evidence="15 16" type="primary">kdkA</name>
    <name evidence="16" type="ordered locus">GNIT_0061</name>
</gene>
<evidence type="ECO:0000256" key="5">
    <source>
        <dbReference type="ARBA" id="ARBA00022475"/>
    </source>
</evidence>
<dbReference type="Pfam" id="PF06293">
    <property type="entry name" value="Kdo"/>
    <property type="match status" value="2"/>
</dbReference>
<evidence type="ECO:0000256" key="14">
    <source>
        <dbReference type="ARBA" id="ARBA00034417"/>
    </source>
</evidence>
<dbReference type="GO" id="GO:0005886">
    <property type="term" value="C:plasma membrane"/>
    <property type="evidence" value="ECO:0007669"/>
    <property type="project" value="UniProtKB-SubCell"/>
</dbReference>
<evidence type="ECO:0000256" key="7">
    <source>
        <dbReference type="ARBA" id="ARBA00022679"/>
    </source>
</evidence>
<dbReference type="EMBL" id="CP003060">
    <property type="protein sequence ID" value="AEP28216.1"/>
    <property type="molecule type" value="Genomic_DNA"/>
</dbReference>
<evidence type="ECO:0000256" key="6">
    <source>
        <dbReference type="ARBA" id="ARBA00022519"/>
    </source>
</evidence>
<evidence type="ECO:0000256" key="2">
    <source>
        <dbReference type="ARBA" id="ARBA00004713"/>
    </source>
</evidence>
<dbReference type="GO" id="GO:0016301">
    <property type="term" value="F:kinase activity"/>
    <property type="evidence" value="ECO:0007669"/>
    <property type="project" value="UniProtKB-KW"/>
</dbReference>
<dbReference type="InterPro" id="IPR011009">
    <property type="entry name" value="Kinase-like_dom_sf"/>
</dbReference>
<proteinExistence type="inferred from homology"/>
<reference evidence="16 17" key="1">
    <citation type="journal article" date="2011" name="J. Bacteriol.">
        <title>Complete genome sequence of seawater bacterium Glaciecola nitratireducens FR1064T.</title>
        <authorList>
            <person name="Bian F."/>
            <person name="Qin Q.L."/>
            <person name="Xie B.B."/>
            <person name="Shu Y.L."/>
            <person name="Zhang X.Y."/>
            <person name="Yu Y."/>
            <person name="Chen B."/>
            <person name="Chen X.L."/>
            <person name="Zhou B.C."/>
            <person name="Zhang Y.Z."/>
        </authorList>
    </citation>
    <scope>NUCLEOTIDE SEQUENCE [LARGE SCALE GENOMIC DNA]</scope>
    <source>
        <strain evidence="17">JCM 12485 / KCTC 12276 / FR1064</strain>
    </source>
</reference>
<name>G4QEV3_GLANF</name>
<organism evidence="16 17">
    <name type="scientific">Glaciecola nitratireducens (strain JCM 12485 / KCTC 12276 / FR1064)</name>
    <dbReference type="NCBI Taxonomy" id="1085623"/>
    <lineage>
        <taxon>Bacteria</taxon>
        <taxon>Pseudomonadati</taxon>
        <taxon>Pseudomonadota</taxon>
        <taxon>Gammaproteobacteria</taxon>
        <taxon>Alteromonadales</taxon>
        <taxon>Alteromonadaceae</taxon>
        <taxon>Brumicola</taxon>
    </lineage>
</organism>
<dbReference type="Gene3D" id="1.10.510.10">
    <property type="entry name" value="Transferase(Phosphotransferase) domain 1"/>
    <property type="match status" value="1"/>
</dbReference>
<evidence type="ECO:0000256" key="8">
    <source>
        <dbReference type="ARBA" id="ARBA00022741"/>
    </source>
</evidence>
<sequence length="280" mass="31843">MPVIETFSVGPNEFILLPKRSTWAPCPETLNDDLNRLCQRFDPSWLLTENLITNTASGRGLVYFFSVSGENCVLRHYYRGGLVAKVSTDKFIFRDVTQTRPYQELSLLAKLHDAGLNVPKPLAAKLQHTRFSYTADIITGTIPRAQELHSNILQQALEPSVWHQIGATLRKMHDLQACHYDINVKNVLLQQPNSTLQQELLGEKTPSVETSDQPSVKSGDETQIKVYLLDFDGCKIRSGDAWKSANLARFKRSLEKQRAKFSPYYYDEDCWKSVVQGYQS</sequence>
<evidence type="ECO:0000313" key="17">
    <source>
        <dbReference type="Proteomes" id="UP000009282"/>
    </source>
</evidence>
<keyword evidence="12 15" id="KW-0472">Membrane</keyword>
<evidence type="ECO:0000256" key="13">
    <source>
        <dbReference type="ARBA" id="ARBA00029511"/>
    </source>
</evidence>
<dbReference type="InterPro" id="IPR022826">
    <property type="entry name" value="KDO_kinase"/>
</dbReference>
<dbReference type="STRING" id="1085623.GNIT_0061"/>
<comment type="function">
    <text evidence="15">Catalyzes the ATP-dependent phosphorylation of the 3-deoxy-D-manno-octulosonic acid (Kdo) residue in Kdo-lipid IV(A) at the 4-OH position.</text>
</comment>
<dbReference type="RefSeq" id="WP_014107095.1">
    <property type="nucleotide sequence ID" value="NC_016041.1"/>
</dbReference>
<accession>G4QEV3</accession>
<dbReference type="HOGENOM" id="CLU_094226_0_0_6"/>
<evidence type="ECO:0000256" key="3">
    <source>
        <dbReference type="ARBA" id="ARBA00010327"/>
    </source>
</evidence>
<evidence type="ECO:0000256" key="4">
    <source>
        <dbReference type="ARBA" id="ARBA00011988"/>
    </source>
</evidence>
<comment type="subcellular location">
    <subcellularLocation>
        <location evidence="1 15">Cell inner membrane</location>
        <topology evidence="1 15">Peripheral membrane protein</topology>
        <orientation evidence="1 15">Cytoplasmic side</orientation>
    </subcellularLocation>
</comment>
<evidence type="ECO:0000256" key="10">
    <source>
        <dbReference type="ARBA" id="ARBA00022840"/>
    </source>
</evidence>
<comment type="pathway">
    <text evidence="2 15">Bacterial outer membrane biogenesis; LPS core biosynthesis.</text>
</comment>
<feature type="active site" evidence="15">
    <location>
        <position position="181"/>
    </location>
</feature>
<dbReference type="UniPathway" id="UPA00958"/>